<dbReference type="KEGG" id="mrh:MycrhN_0125"/>
<evidence type="ECO:0000313" key="3">
    <source>
        <dbReference type="Proteomes" id="UP000005442"/>
    </source>
</evidence>
<evidence type="ECO:0000259" key="1">
    <source>
        <dbReference type="Pfam" id="PF13577"/>
    </source>
</evidence>
<organism evidence="2 3">
    <name type="scientific">Mycolicibacterium rhodesiae (strain NBB3)</name>
    <name type="common">Mycobacterium rhodesiae</name>
    <dbReference type="NCBI Taxonomy" id="710685"/>
    <lineage>
        <taxon>Bacteria</taxon>
        <taxon>Bacillati</taxon>
        <taxon>Actinomycetota</taxon>
        <taxon>Actinomycetes</taxon>
        <taxon>Mycobacteriales</taxon>
        <taxon>Mycobacteriaceae</taxon>
        <taxon>Mycolicibacterium</taxon>
    </lineage>
</organism>
<keyword evidence="3" id="KW-1185">Reference proteome</keyword>
<dbReference type="SUPFAM" id="SSF54427">
    <property type="entry name" value="NTF2-like"/>
    <property type="match status" value="1"/>
</dbReference>
<dbReference type="InterPro" id="IPR032710">
    <property type="entry name" value="NTF2-like_dom_sf"/>
</dbReference>
<dbReference type="Gene3D" id="3.10.450.50">
    <property type="match status" value="1"/>
</dbReference>
<dbReference type="RefSeq" id="WP_014208595.1">
    <property type="nucleotide sequence ID" value="NC_016604.1"/>
</dbReference>
<name>G8RGK6_MYCRN</name>
<dbReference type="Pfam" id="PF13577">
    <property type="entry name" value="SnoaL_4"/>
    <property type="match status" value="1"/>
</dbReference>
<protein>
    <recommendedName>
        <fullName evidence="1">SnoaL-like domain-containing protein</fullName>
    </recommendedName>
</protein>
<reference evidence="2 3" key="1">
    <citation type="submission" date="2011-12" db="EMBL/GenBank/DDBJ databases">
        <title>Complete sequence of Mycobacterium rhodesiae NBB3.</title>
        <authorList>
            <consortium name="US DOE Joint Genome Institute"/>
            <person name="Lucas S."/>
            <person name="Han J."/>
            <person name="Lapidus A."/>
            <person name="Cheng J.-F."/>
            <person name="Goodwin L."/>
            <person name="Pitluck S."/>
            <person name="Peters L."/>
            <person name="Mikhailova N."/>
            <person name="Gu W."/>
            <person name="Detter J.C."/>
            <person name="Han C."/>
            <person name="Tapia R."/>
            <person name="Land M."/>
            <person name="Hauser L."/>
            <person name="Kyrpides N."/>
            <person name="Ivanova N."/>
            <person name="Pagani I."/>
            <person name="Mattes T."/>
            <person name="Holmes A."/>
            <person name="Rutledge P."/>
            <person name="Paulsen I."/>
            <person name="Coleman N."/>
            <person name="Woyke T."/>
        </authorList>
    </citation>
    <scope>NUCLEOTIDE SEQUENCE [LARGE SCALE GENOMIC DNA]</scope>
    <source>
        <strain evidence="2 3">NBB3</strain>
    </source>
</reference>
<proteinExistence type="predicted"/>
<accession>G8RGK6</accession>
<dbReference type="EMBL" id="CP003169">
    <property type="protein sequence ID" value="AEV70775.1"/>
    <property type="molecule type" value="Genomic_DNA"/>
</dbReference>
<dbReference type="OrthoDB" id="1492465at2"/>
<gene>
    <name evidence="2" type="ordered locus">MycrhN_0125</name>
</gene>
<feature type="domain" description="SnoaL-like" evidence="1">
    <location>
        <begin position="11"/>
        <end position="128"/>
    </location>
</feature>
<dbReference type="AlphaFoldDB" id="G8RGK6"/>
<dbReference type="Proteomes" id="UP000005442">
    <property type="component" value="Chromosome"/>
</dbReference>
<dbReference type="InterPro" id="IPR037401">
    <property type="entry name" value="SnoaL-like"/>
</dbReference>
<dbReference type="PATRIC" id="fig|710685.3.peg.128"/>
<sequence>MSDVDRQLAKLLSLNEIRDLPYKYAAAVESRDVDAMAELFSPSARFGSYGDGPDGLRRLMVDSMTGSLFAVILVANHLVEFDDDVHARGQVWAHCYAQERTDGFLEQLIKYEDTYEQVAGRWLFAKRRHRLWYGVAHPRSPLEQEAADWPRNQIGVGDIPLADHEFTAWWQKRSKTVP</sequence>
<evidence type="ECO:0000313" key="2">
    <source>
        <dbReference type="EMBL" id="AEV70775.1"/>
    </source>
</evidence>
<dbReference type="eggNOG" id="ENOG5030JWW">
    <property type="taxonomic scope" value="Bacteria"/>
</dbReference>
<dbReference type="HOGENOM" id="CLU_1474267_0_0_11"/>
<dbReference type="STRING" id="710685.MycrhN_0125"/>